<protein>
    <submittedName>
        <fullName evidence="2">Uncharacterized protein</fullName>
    </submittedName>
</protein>
<evidence type="ECO:0000313" key="3">
    <source>
        <dbReference type="Proteomes" id="UP001383192"/>
    </source>
</evidence>
<gene>
    <name evidence="2" type="ORF">VNI00_018751</name>
</gene>
<organism evidence="2 3">
    <name type="scientific">Paramarasmius palmivorus</name>
    <dbReference type="NCBI Taxonomy" id="297713"/>
    <lineage>
        <taxon>Eukaryota</taxon>
        <taxon>Fungi</taxon>
        <taxon>Dikarya</taxon>
        <taxon>Basidiomycota</taxon>
        <taxon>Agaricomycotina</taxon>
        <taxon>Agaricomycetes</taxon>
        <taxon>Agaricomycetidae</taxon>
        <taxon>Agaricales</taxon>
        <taxon>Marasmiineae</taxon>
        <taxon>Marasmiaceae</taxon>
        <taxon>Paramarasmius</taxon>
    </lineage>
</organism>
<accession>A0AAW0AUC0</accession>
<evidence type="ECO:0000256" key="1">
    <source>
        <dbReference type="SAM" id="MobiDB-lite"/>
    </source>
</evidence>
<dbReference type="Proteomes" id="UP001383192">
    <property type="component" value="Unassembled WGS sequence"/>
</dbReference>
<feature type="compositionally biased region" description="Low complexity" evidence="1">
    <location>
        <begin position="188"/>
        <end position="201"/>
    </location>
</feature>
<feature type="region of interest" description="Disordered" evidence="1">
    <location>
        <begin position="172"/>
        <end position="208"/>
    </location>
</feature>
<reference evidence="2 3" key="1">
    <citation type="submission" date="2024-01" db="EMBL/GenBank/DDBJ databases">
        <title>A draft genome for a cacao thread blight-causing isolate of Paramarasmius palmivorus.</title>
        <authorList>
            <person name="Baruah I.K."/>
            <person name="Bukari Y."/>
            <person name="Amoako-Attah I."/>
            <person name="Meinhardt L.W."/>
            <person name="Bailey B.A."/>
            <person name="Cohen S.P."/>
        </authorList>
    </citation>
    <scope>NUCLEOTIDE SEQUENCE [LARGE SCALE GENOMIC DNA]</scope>
    <source>
        <strain evidence="2 3">GH-12</strain>
    </source>
</reference>
<keyword evidence="3" id="KW-1185">Reference proteome</keyword>
<name>A0AAW0AUC0_9AGAR</name>
<sequence length="208" mass="22720">MSPSAFKGTRLTFLEAAITAYAIALKEGHGADFLAELVRRYFKRYPPSLPHNEEPSPEHLAAVNDDEPDPEIVPPTKEPDQNDEDFGKALIAHQALLKVIGGRISQIRRWMNYHVAKANPTKDLGEFDPWAPLLFKLTGVAVDRPGRQRSVYNVWAKHNPEKIKPILESKLKEASTQKQQGAGGGSETGTATAGSKTGAASVLAPFLN</sequence>
<evidence type="ECO:0000313" key="2">
    <source>
        <dbReference type="EMBL" id="KAK7017024.1"/>
    </source>
</evidence>
<dbReference type="EMBL" id="JAYKXP010000267">
    <property type="protein sequence ID" value="KAK7017024.1"/>
    <property type="molecule type" value="Genomic_DNA"/>
</dbReference>
<comment type="caution">
    <text evidence="2">The sequence shown here is derived from an EMBL/GenBank/DDBJ whole genome shotgun (WGS) entry which is preliminary data.</text>
</comment>
<proteinExistence type="predicted"/>
<feature type="region of interest" description="Disordered" evidence="1">
    <location>
        <begin position="48"/>
        <end position="84"/>
    </location>
</feature>
<dbReference type="AlphaFoldDB" id="A0AAW0AUC0"/>